<dbReference type="Proteomes" id="UP000076925">
    <property type="component" value="Unassembled WGS sequence"/>
</dbReference>
<name>A0A139WVC6_9CYAN</name>
<evidence type="ECO:0000313" key="1">
    <source>
        <dbReference type="EMBL" id="KYC36379.1"/>
    </source>
</evidence>
<dbReference type="Gene3D" id="2.60.120.380">
    <property type="match status" value="1"/>
</dbReference>
<dbReference type="OrthoDB" id="495674at2"/>
<keyword evidence="2" id="KW-1185">Reference proteome</keyword>
<evidence type="ECO:0008006" key="3">
    <source>
        <dbReference type="Google" id="ProtNLM"/>
    </source>
</evidence>
<protein>
    <recommendedName>
        <fullName evidence="3">Peptidase C-terminal archaeal/bacterial domain-containing protein</fullName>
    </recommendedName>
</protein>
<dbReference type="RefSeq" id="WP_017748476.1">
    <property type="nucleotide sequence ID" value="NZ_KQ976354.1"/>
</dbReference>
<accession>A0A139WVC6</accession>
<organism evidence="1 2">
    <name type="scientific">Scytonema hofmannii PCC 7110</name>
    <dbReference type="NCBI Taxonomy" id="128403"/>
    <lineage>
        <taxon>Bacteria</taxon>
        <taxon>Bacillati</taxon>
        <taxon>Cyanobacteriota</taxon>
        <taxon>Cyanophyceae</taxon>
        <taxon>Nostocales</taxon>
        <taxon>Scytonemataceae</taxon>
        <taxon>Scytonema</taxon>
    </lineage>
</organism>
<gene>
    <name evidence="1" type="ORF">WA1_42475</name>
</gene>
<dbReference type="AlphaFoldDB" id="A0A139WVC6"/>
<dbReference type="EMBL" id="ANNX02000047">
    <property type="protein sequence ID" value="KYC36379.1"/>
    <property type="molecule type" value="Genomic_DNA"/>
</dbReference>
<sequence length="129" mass="14504">MNSKETGTYRLRATNPLLVQEDKLDKSTPACLKDGSPCRSYVFSGKANQNITIQLDRFDFDPYLLLVDSDGNIINEGKVERRATVNVKLPRNDNYKLVVTTANPQDRGQFSLLIYSIEQDSSTNTVSQN</sequence>
<proteinExistence type="predicted"/>
<comment type="caution">
    <text evidence="1">The sequence shown here is derived from an EMBL/GenBank/DDBJ whole genome shotgun (WGS) entry which is preliminary data.</text>
</comment>
<reference evidence="1 2" key="1">
    <citation type="journal article" date="2013" name="Genome Biol. Evol.">
        <title>Genomes of Stigonematalean cyanobacteria (subsection V) and the evolution of oxygenic photosynthesis from prokaryotes to plastids.</title>
        <authorList>
            <person name="Dagan T."/>
            <person name="Roettger M."/>
            <person name="Stucken K."/>
            <person name="Landan G."/>
            <person name="Koch R."/>
            <person name="Major P."/>
            <person name="Gould S.B."/>
            <person name="Goremykin V.V."/>
            <person name="Rippka R."/>
            <person name="Tandeau de Marsac N."/>
            <person name="Gugger M."/>
            <person name="Lockhart P.J."/>
            <person name="Allen J.F."/>
            <person name="Brune I."/>
            <person name="Maus I."/>
            <person name="Puhler A."/>
            <person name="Martin W.F."/>
        </authorList>
    </citation>
    <scope>NUCLEOTIDE SEQUENCE [LARGE SCALE GENOMIC DNA]</scope>
    <source>
        <strain evidence="1 2">PCC 7110</strain>
    </source>
</reference>
<evidence type="ECO:0000313" key="2">
    <source>
        <dbReference type="Proteomes" id="UP000076925"/>
    </source>
</evidence>
<dbReference type="STRING" id="128403.WA1_42475"/>